<dbReference type="EMBL" id="WNDS01000001">
    <property type="protein sequence ID" value="KAF1017328.1"/>
    <property type="molecule type" value="Genomic_DNA"/>
</dbReference>
<dbReference type="AlphaFoldDB" id="A0A7V8FJL7"/>
<evidence type="ECO:0000256" key="1">
    <source>
        <dbReference type="ARBA" id="ARBA00022729"/>
    </source>
</evidence>
<protein>
    <submittedName>
        <fullName evidence="2">N(4)-(Beta-N-acetylglucosaminyl)-L-asparaginase</fullName>
    </submittedName>
</protein>
<evidence type="ECO:0000313" key="2">
    <source>
        <dbReference type="EMBL" id="KAF1017328.1"/>
    </source>
</evidence>
<dbReference type="InterPro" id="IPR019546">
    <property type="entry name" value="TAT_signal_bac_arc"/>
</dbReference>
<organism evidence="2 3">
    <name type="scientific">Stenotrophomonas maltophilia</name>
    <name type="common">Pseudomonas maltophilia</name>
    <name type="synonym">Xanthomonas maltophilia</name>
    <dbReference type="NCBI Taxonomy" id="40324"/>
    <lineage>
        <taxon>Bacteria</taxon>
        <taxon>Pseudomonadati</taxon>
        <taxon>Pseudomonadota</taxon>
        <taxon>Gammaproteobacteria</taxon>
        <taxon>Lysobacterales</taxon>
        <taxon>Lysobacteraceae</taxon>
        <taxon>Stenotrophomonas</taxon>
        <taxon>Stenotrophomonas maltophilia group</taxon>
    </lineage>
</organism>
<comment type="caution">
    <text evidence="2">The sequence shown here is derived from an EMBL/GenBank/DDBJ whole genome shotgun (WGS) entry which is preliminary data.</text>
</comment>
<dbReference type="Pfam" id="PF10518">
    <property type="entry name" value="TAT_signal"/>
    <property type="match status" value="1"/>
</dbReference>
<dbReference type="Proteomes" id="UP000487117">
    <property type="component" value="Unassembled WGS sequence"/>
</dbReference>
<proteinExistence type="predicted"/>
<keyword evidence="1" id="KW-0732">Signal</keyword>
<name>A0A7V8FJL7_STEMA</name>
<dbReference type="PROSITE" id="PS51318">
    <property type="entry name" value="TAT"/>
    <property type="match status" value="1"/>
</dbReference>
<gene>
    <name evidence="2" type="ORF">GAK31_00592</name>
</gene>
<evidence type="ECO:0000313" key="3">
    <source>
        <dbReference type="Proteomes" id="UP000487117"/>
    </source>
</evidence>
<sequence>MVDRRQFLQAGALAAGMAALPGVQARAQGGAKVVSTWDFGVPANQAAWKLLSNGGSALDAV</sequence>
<accession>A0A7V8FJL7</accession>
<dbReference type="InterPro" id="IPR006311">
    <property type="entry name" value="TAT_signal"/>
</dbReference>
<reference evidence="3" key="1">
    <citation type="journal article" date="2020" name="MBio">
        <title>Horizontal gene transfer to a defensive symbiont with a reduced genome amongst a multipartite beetle microbiome.</title>
        <authorList>
            <person name="Waterworth S.C."/>
            <person name="Florez L.V."/>
            <person name="Rees E.R."/>
            <person name="Hertweck C."/>
            <person name="Kaltenpoth M."/>
            <person name="Kwan J.C."/>
        </authorList>
    </citation>
    <scope>NUCLEOTIDE SEQUENCE [LARGE SCALE GENOMIC DNA]</scope>
</reference>
<dbReference type="NCBIfam" id="TIGR01409">
    <property type="entry name" value="TAT_signal_seq"/>
    <property type="match status" value="1"/>
</dbReference>